<name>A0A8T4CBP7_9ARCH</name>
<evidence type="ECO:0000256" key="1">
    <source>
        <dbReference type="ARBA" id="ARBA00001933"/>
    </source>
</evidence>
<evidence type="ECO:0000256" key="4">
    <source>
        <dbReference type="ARBA" id="ARBA00022679"/>
    </source>
</evidence>
<dbReference type="SUPFAM" id="SSF53383">
    <property type="entry name" value="PLP-dependent transferases"/>
    <property type="match status" value="1"/>
</dbReference>
<dbReference type="Gene3D" id="3.90.1150.10">
    <property type="entry name" value="Aspartate Aminotransferase, domain 1"/>
    <property type="match status" value="1"/>
</dbReference>
<dbReference type="InterPro" id="IPR015421">
    <property type="entry name" value="PyrdxlP-dep_Trfase_major"/>
</dbReference>
<evidence type="ECO:0000256" key="3">
    <source>
        <dbReference type="ARBA" id="ARBA00022576"/>
    </source>
</evidence>
<dbReference type="PANTHER" id="PTHR43206">
    <property type="entry name" value="AMINOTRANSFERASE"/>
    <property type="match status" value="1"/>
</dbReference>
<evidence type="ECO:0000313" key="8">
    <source>
        <dbReference type="Proteomes" id="UP000774699"/>
    </source>
</evidence>
<evidence type="ECO:0000256" key="6">
    <source>
        <dbReference type="RuleBase" id="RU003560"/>
    </source>
</evidence>
<keyword evidence="5 6" id="KW-0663">Pyridoxal phosphate</keyword>
<proteinExistence type="inferred from homology"/>
<protein>
    <submittedName>
        <fullName evidence="7">Aspartate aminotransferase family protein</fullName>
    </submittedName>
</protein>
<dbReference type="Gene3D" id="3.40.640.10">
    <property type="entry name" value="Type I PLP-dependent aspartate aminotransferase-like (Major domain)"/>
    <property type="match status" value="1"/>
</dbReference>
<organism evidence="7 8">
    <name type="scientific">Candidatus Iainarchaeum sp</name>
    <dbReference type="NCBI Taxonomy" id="3101447"/>
    <lineage>
        <taxon>Archaea</taxon>
        <taxon>Candidatus Iainarchaeota</taxon>
        <taxon>Candidatus Iainarchaeia</taxon>
        <taxon>Candidatus Iainarchaeales</taxon>
        <taxon>Candidatus Iainarchaeaceae</taxon>
        <taxon>Candidatus Iainarchaeum</taxon>
    </lineage>
</organism>
<dbReference type="CDD" id="cd00610">
    <property type="entry name" value="OAT_like"/>
    <property type="match status" value="1"/>
</dbReference>
<dbReference type="InterPro" id="IPR015422">
    <property type="entry name" value="PyrdxlP-dep_Trfase_small"/>
</dbReference>
<dbReference type="Pfam" id="PF00202">
    <property type="entry name" value="Aminotran_3"/>
    <property type="match status" value="1"/>
</dbReference>
<gene>
    <name evidence="7" type="ORF">FJY86_03445</name>
</gene>
<dbReference type="Proteomes" id="UP000774699">
    <property type="component" value="Unassembled WGS sequence"/>
</dbReference>
<comment type="cofactor">
    <cofactor evidence="1">
        <name>pyridoxal 5'-phosphate</name>
        <dbReference type="ChEBI" id="CHEBI:597326"/>
    </cofactor>
</comment>
<comment type="similarity">
    <text evidence="2 6">Belongs to the class-III pyridoxal-phosphate-dependent aminotransferase family.</text>
</comment>
<accession>A0A8T4CBP7</accession>
<dbReference type="EMBL" id="VGJJ01000027">
    <property type="protein sequence ID" value="MBM3282368.1"/>
    <property type="molecule type" value="Genomic_DNA"/>
</dbReference>
<evidence type="ECO:0000256" key="2">
    <source>
        <dbReference type="ARBA" id="ARBA00008954"/>
    </source>
</evidence>
<evidence type="ECO:0000256" key="5">
    <source>
        <dbReference type="ARBA" id="ARBA00022898"/>
    </source>
</evidence>
<keyword evidence="3 7" id="KW-0032">Aminotransferase</keyword>
<evidence type="ECO:0000313" key="7">
    <source>
        <dbReference type="EMBL" id="MBM3282368.1"/>
    </source>
</evidence>
<dbReference type="GO" id="GO:0030170">
    <property type="term" value="F:pyridoxal phosphate binding"/>
    <property type="evidence" value="ECO:0007669"/>
    <property type="project" value="InterPro"/>
</dbReference>
<dbReference type="GO" id="GO:0009450">
    <property type="term" value="P:gamma-aminobutyric acid catabolic process"/>
    <property type="evidence" value="ECO:0007669"/>
    <property type="project" value="TreeGrafter"/>
</dbReference>
<dbReference type="InterPro" id="IPR005814">
    <property type="entry name" value="Aminotrans_3"/>
</dbReference>
<reference evidence="7" key="1">
    <citation type="submission" date="2019-03" db="EMBL/GenBank/DDBJ databases">
        <title>Lake Tanganyika Metagenome-Assembled Genomes (MAGs).</title>
        <authorList>
            <person name="Tran P."/>
        </authorList>
    </citation>
    <scope>NUCLEOTIDE SEQUENCE</scope>
    <source>
        <strain evidence="7">M_DeepCast_50m_m2_156</strain>
    </source>
</reference>
<dbReference type="PIRSF" id="PIRSF000521">
    <property type="entry name" value="Transaminase_4ab_Lys_Orn"/>
    <property type="match status" value="1"/>
</dbReference>
<keyword evidence="4" id="KW-0808">Transferase</keyword>
<dbReference type="GO" id="GO:0008483">
    <property type="term" value="F:transaminase activity"/>
    <property type="evidence" value="ECO:0007669"/>
    <property type="project" value="UniProtKB-KW"/>
</dbReference>
<sequence>MNRIAIQTSLPGPKSRAILNRLKEKNGAFNIDHAYVHSGEGKGSHFADVDGNVFLDFAGQIASNPLGYNNAAMLKVLQKHSNFTPIKYGGQDFTVPQHLHLLEELLKIVPKPMDAAFLINSGAEANENAIKIACHRNPAAKIGISFYNGWHGRTTGALSLTNSRSVQVKHYLRIPVRHISFTDNAAQEIEELILREYAPDEIGFVAVENVQGEGGYYPATKTMMQGIRKTTKKYGIPLICDEVQSGMGRTGKWWAYQHYDIVPDIQTCAKALQVAATVSKKSMFPTEGGAISSTWGGGHVLDMAMGAAIIREIKKKKLMKNATRMGNEIHERLKEIHTQYETIHHPRGLGLMQAFDLSDTKTRNQVRDKCFQNGLIVLGCGWSGIRMSPSLNITKEEVNEGMNIIEDVVKTIKKN</sequence>
<dbReference type="InterPro" id="IPR015424">
    <property type="entry name" value="PyrdxlP-dep_Trfase"/>
</dbReference>
<dbReference type="AlphaFoldDB" id="A0A8T4CBP7"/>
<dbReference type="PANTHER" id="PTHR43206:SF1">
    <property type="entry name" value="4-AMINOBUTYRATE AMINOTRANSFERASE, MITOCHONDRIAL"/>
    <property type="match status" value="1"/>
</dbReference>
<comment type="caution">
    <text evidence="7">The sequence shown here is derived from an EMBL/GenBank/DDBJ whole genome shotgun (WGS) entry which is preliminary data.</text>
</comment>